<feature type="transmembrane region" description="Helical" evidence="6">
    <location>
        <begin position="6"/>
        <end position="25"/>
    </location>
</feature>
<protein>
    <submittedName>
        <fullName evidence="8">DUF3817 domain-containing protein</fullName>
    </submittedName>
</protein>
<evidence type="ECO:0000256" key="1">
    <source>
        <dbReference type="ARBA" id="ARBA00004651"/>
    </source>
</evidence>
<sequence>MRLIALIEGLSYLFLLFIAMPLKYFAGFPQVVTVAGGLHGLFFVLYLIALINVTIADGWKFGRVLFTFVIAFVPFGNFILDSRLRKE</sequence>
<feature type="transmembrane region" description="Helical" evidence="6">
    <location>
        <begin position="32"/>
        <end position="55"/>
    </location>
</feature>
<reference evidence="8 9" key="1">
    <citation type="submission" date="2018-10" db="EMBL/GenBank/DDBJ databases">
        <title>Phylogenomics of Brevibacillus.</title>
        <authorList>
            <person name="Dunlap C."/>
        </authorList>
    </citation>
    <scope>NUCLEOTIDE SEQUENCE [LARGE SCALE GENOMIC DNA]</scope>
    <source>
        <strain evidence="8 9">JCM 15716</strain>
    </source>
</reference>
<proteinExistence type="predicted"/>
<accession>A0A3M8DX91</accession>
<gene>
    <name evidence="8" type="ORF">EDM56_01085</name>
</gene>
<keyword evidence="9" id="KW-1185">Reference proteome</keyword>
<dbReference type="AlphaFoldDB" id="A0A3M8DX91"/>
<evidence type="ECO:0000256" key="2">
    <source>
        <dbReference type="ARBA" id="ARBA00022475"/>
    </source>
</evidence>
<keyword evidence="3 6" id="KW-0812">Transmembrane</keyword>
<dbReference type="NCBIfam" id="TIGR03954">
    <property type="entry name" value="integ_memb_HG"/>
    <property type="match status" value="1"/>
</dbReference>
<dbReference type="RefSeq" id="WP_122916249.1">
    <property type="nucleotide sequence ID" value="NZ_RHHQ01000003.1"/>
</dbReference>
<dbReference type="InterPro" id="IPR023845">
    <property type="entry name" value="DUF3817_TM"/>
</dbReference>
<feature type="transmembrane region" description="Helical" evidence="6">
    <location>
        <begin position="61"/>
        <end position="80"/>
    </location>
</feature>
<evidence type="ECO:0000256" key="5">
    <source>
        <dbReference type="ARBA" id="ARBA00023136"/>
    </source>
</evidence>
<evidence type="ECO:0000256" key="6">
    <source>
        <dbReference type="SAM" id="Phobius"/>
    </source>
</evidence>
<dbReference type="PANTHER" id="PTHR40077">
    <property type="entry name" value="MEMBRANE PROTEIN-RELATED"/>
    <property type="match status" value="1"/>
</dbReference>
<keyword evidence="2" id="KW-1003">Cell membrane</keyword>
<dbReference type="EMBL" id="RHHQ01000003">
    <property type="protein sequence ID" value="RNB92544.1"/>
    <property type="molecule type" value="Genomic_DNA"/>
</dbReference>
<comment type="subcellular location">
    <subcellularLocation>
        <location evidence="1">Cell membrane</location>
        <topology evidence="1">Multi-pass membrane protein</topology>
    </subcellularLocation>
</comment>
<evidence type="ECO:0000256" key="4">
    <source>
        <dbReference type="ARBA" id="ARBA00022989"/>
    </source>
</evidence>
<dbReference type="PANTHER" id="PTHR40077:SF1">
    <property type="entry name" value="MEMBRANE PROTEIN"/>
    <property type="match status" value="1"/>
</dbReference>
<organism evidence="8 9">
    <name type="scientific">Brevibacillus fluminis</name>
    <dbReference type="NCBI Taxonomy" id="511487"/>
    <lineage>
        <taxon>Bacteria</taxon>
        <taxon>Bacillati</taxon>
        <taxon>Bacillota</taxon>
        <taxon>Bacilli</taxon>
        <taxon>Bacillales</taxon>
        <taxon>Paenibacillaceae</taxon>
        <taxon>Brevibacillus</taxon>
    </lineage>
</organism>
<comment type="caution">
    <text evidence="8">The sequence shown here is derived from an EMBL/GenBank/DDBJ whole genome shotgun (WGS) entry which is preliminary data.</text>
</comment>
<dbReference type="Pfam" id="PF12823">
    <property type="entry name" value="DUF3817"/>
    <property type="match status" value="1"/>
</dbReference>
<evidence type="ECO:0000313" key="8">
    <source>
        <dbReference type="EMBL" id="RNB92544.1"/>
    </source>
</evidence>
<keyword evidence="4 6" id="KW-1133">Transmembrane helix</keyword>
<evidence type="ECO:0000259" key="7">
    <source>
        <dbReference type="Pfam" id="PF12823"/>
    </source>
</evidence>
<dbReference type="Proteomes" id="UP000271031">
    <property type="component" value="Unassembled WGS sequence"/>
</dbReference>
<dbReference type="OrthoDB" id="1121311at2"/>
<keyword evidence="5 6" id="KW-0472">Membrane</keyword>
<evidence type="ECO:0000313" key="9">
    <source>
        <dbReference type="Proteomes" id="UP000271031"/>
    </source>
</evidence>
<feature type="domain" description="DUF3817" evidence="7">
    <location>
        <begin position="1"/>
        <end position="86"/>
    </location>
</feature>
<name>A0A3M8DX91_9BACL</name>
<dbReference type="GO" id="GO:0005886">
    <property type="term" value="C:plasma membrane"/>
    <property type="evidence" value="ECO:0007669"/>
    <property type="project" value="UniProtKB-SubCell"/>
</dbReference>
<evidence type="ECO:0000256" key="3">
    <source>
        <dbReference type="ARBA" id="ARBA00022692"/>
    </source>
</evidence>